<accession>A0AAW1HDQ4</accession>
<evidence type="ECO:0000256" key="4">
    <source>
        <dbReference type="SAM" id="MobiDB-lite"/>
    </source>
</evidence>
<feature type="compositionally biased region" description="Polar residues" evidence="4">
    <location>
        <begin position="362"/>
        <end position="388"/>
    </location>
</feature>
<evidence type="ECO:0000313" key="6">
    <source>
        <dbReference type="Proteomes" id="UP001443914"/>
    </source>
</evidence>
<sequence>MIQEDQNNHLCSDESSSIIRSSTSSKKLKQTKVPQRGLGVAQLEKIRIEQQQQMNDDAKILSPKLDSIPCTRPAFPPPPDPRPLMPSSFLMSGSNSFRSHSVSNIENNYRVGPPQPMLNPPPIAAGGFSAGWPSIPVYENVDLSKSNLQDFSLPYETCPITPTPNNVHPRAQYYHHQQHQQSSFSLVNNYVTSTNVTNSSSFVPKFPMEPPSNQNYYSNYLPLWQDDPKAMHGMKRSCPFIVDDPPIPIFRNTLPPINNGIEESTSCQNGATLHNLDPPIFRDFTSSPNATYEPTTTSLWKRSTKSQIGNSSEEFAPTTKVNTSFANSIFKQSSMSLTSNKREVSNFKALPYQGSIDDALMNSRNGSSSQQPKCISLFPSTKLQTTSQSSPSPSSSPPPPPPPPSHSNCNCEVSENIDLNLRL</sequence>
<feature type="region of interest" description="Disordered" evidence="4">
    <location>
        <begin position="360"/>
        <end position="417"/>
    </location>
</feature>
<dbReference type="Proteomes" id="UP001443914">
    <property type="component" value="Unassembled WGS sequence"/>
</dbReference>
<evidence type="ECO:0000256" key="3">
    <source>
        <dbReference type="ARBA" id="ARBA00023163"/>
    </source>
</evidence>
<proteinExistence type="predicted"/>
<reference evidence="5" key="1">
    <citation type="submission" date="2024-03" db="EMBL/GenBank/DDBJ databases">
        <title>WGS assembly of Saponaria officinalis var. Norfolk2.</title>
        <authorList>
            <person name="Jenkins J."/>
            <person name="Shu S."/>
            <person name="Grimwood J."/>
            <person name="Barry K."/>
            <person name="Goodstein D."/>
            <person name="Schmutz J."/>
            <person name="Leebens-Mack J."/>
            <person name="Osbourn A."/>
        </authorList>
    </citation>
    <scope>NUCLEOTIDE SEQUENCE [LARGE SCALE GENOMIC DNA]</scope>
    <source>
        <strain evidence="5">JIC</strain>
    </source>
</reference>
<keyword evidence="3" id="KW-0804">Transcription</keyword>
<dbReference type="PANTHER" id="PTHR33388:SF1">
    <property type="entry name" value="PROTEIN SPEAR2"/>
    <property type="match status" value="1"/>
</dbReference>
<name>A0AAW1HDQ4_SAPOF</name>
<keyword evidence="6" id="KW-1185">Reference proteome</keyword>
<dbReference type="EMBL" id="JBDFQZ010000012">
    <property type="protein sequence ID" value="KAK9674188.1"/>
    <property type="molecule type" value="Genomic_DNA"/>
</dbReference>
<dbReference type="PANTHER" id="PTHR33388">
    <property type="entry name" value="OS01G0212500 PROTEIN"/>
    <property type="match status" value="1"/>
</dbReference>
<dbReference type="AlphaFoldDB" id="A0AAW1HDQ4"/>
<comment type="caution">
    <text evidence="5">The sequence shown here is derived from an EMBL/GenBank/DDBJ whole genome shotgun (WGS) entry which is preliminary data.</text>
</comment>
<keyword evidence="1" id="KW-0678">Repressor</keyword>
<dbReference type="GO" id="GO:0003700">
    <property type="term" value="F:DNA-binding transcription factor activity"/>
    <property type="evidence" value="ECO:0007669"/>
    <property type="project" value="InterPro"/>
</dbReference>
<feature type="compositionally biased region" description="Pro residues" evidence="4">
    <location>
        <begin position="394"/>
        <end position="405"/>
    </location>
</feature>
<keyword evidence="2" id="KW-0805">Transcription regulation</keyword>
<evidence type="ECO:0000313" key="5">
    <source>
        <dbReference type="EMBL" id="KAK9674188.1"/>
    </source>
</evidence>
<gene>
    <name evidence="5" type="ORF">RND81_12G217100</name>
</gene>
<evidence type="ECO:0000256" key="2">
    <source>
        <dbReference type="ARBA" id="ARBA00023015"/>
    </source>
</evidence>
<organism evidence="5 6">
    <name type="scientific">Saponaria officinalis</name>
    <name type="common">Common soapwort</name>
    <name type="synonym">Lychnis saponaria</name>
    <dbReference type="NCBI Taxonomy" id="3572"/>
    <lineage>
        <taxon>Eukaryota</taxon>
        <taxon>Viridiplantae</taxon>
        <taxon>Streptophyta</taxon>
        <taxon>Embryophyta</taxon>
        <taxon>Tracheophyta</taxon>
        <taxon>Spermatophyta</taxon>
        <taxon>Magnoliopsida</taxon>
        <taxon>eudicotyledons</taxon>
        <taxon>Gunneridae</taxon>
        <taxon>Pentapetalae</taxon>
        <taxon>Caryophyllales</taxon>
        <taxon>Caryophyllaceae</taxon>
        <taxon>Caryophylleae</taxon>
        <taxon>Saponaria</taxon>
    </lineage>
</organism>
<feature type="compositionally biased region" description="Polar residues" evidence="4">
    <location>
        <begin position="1"/>
        <end position="10"/>
    </location>
</feature>
<evidence type="ECO:0000256" key="1">
    <source>
        <dbReference type="ARBA" id="ARBA00022491"/>
    </source>
</evidence>
<protein>
    <submittedName>
        <fullName evidence="5">Uncharacterized protein</fullName>
    </submittedName>
</protein>
<dbReference type="InterPro" id="IPR040356">
    <property type="entry name" value="SPEAR"/>
</dbReference>
<feature type="compositionally biased region" description="Low complexity" evidence="4">
    <location>
        <begin position="13"/>
        <end position="25"/>
    </location>
</feature>
<feature type="region of interest" description="Disordered" evidence="4">
    <location>
        <begin position="1"/>
        <end position="37"/>
    </location>
</feature>